<evidence type="ECO:0000313" key="1">
    <source>
        <dbReference type="EMBL" id="CAI8011480.1"/>
    </source>
</evidence>
<dbReference type="Proteomes" id="UP001174909">
    <property type="component" value="Unassembled WGS sequence"/>
</dbReference>
<evidence type="ECO:0000313" key="2">
    <source>
        <dbReference type="Proteomes" id="UP001174909"/>
    </source>
</evidence>
<gene>
    <name evidence="1" type="ORF">GBAR_LOCUS7403</name>
</gene>
<protein>
    <submittedName>
        <fullName evidence="1">Uncharacterized protein</fullName>
    </submittedName>
</protein>
<feature type="non-terminal residue" evidence="1">
    <location>
        <position position="54"/>
    </location>
</feature>
<sequence length="54" mass="5832">MPASLSPAPWYSGLSLIISRSEGGTPITTPIWYQRAATELLTIFCISLTDSSDD</sequence>
<keyword evidence="2" id="KW-1185">Reference proteome</keyword>
<comment type="caution">
    <text evidence="1">The sequence shown here is derived from an EMBL/GenBank/DDBJ whole genome shotgun (WGS) entry which is preliminary data.</text>
</comment>
<name>A0AA35RHB4_GEOBA</name>
<accession>A0AA35RHB4</accession>
<organism evidence="1 2">
    <name type="scientific">Geodia barretti</name>
    <name type="common">Barrett's horny sponge</name>
    <dbReference type="NCBI Taxonomy" id="519541"/>
    <lineage>
        <taxon>Eukaryota</taxon>
        <taxon>Metazoa</taxon>
        <taxon>Porifera</taxon>
        <taxon>Demospongiae</taxon>
        <taxon>Heteroscleromorpha</taxon>
        <taxon>Tetractinellida</taxon>
        <taxon>Astrophorina</taxon>
        <taxon>Geodiidae</taxon>
        <taxon>Geodia</taxon>
    </lineage>
</organism>
<dbReference type="AlphaFoldDB" id="A0AA35RHB4"/>
<dbReference type="EMBL" id="CASHTH010001105">
    <property type="protein sequence ID" value="CAI8011480.1"/>
    <property type="molecule type" value="Genomic_DNA"/>
</dbReference>
<reference evidence="1" key="1">
    <citation type="submission" date="2023-03" db="EMBL/GenBank/DDBJ databases">
        <authorList>
            <person name="Steffen K."/>
            <person name="Cardenas P."/>
        </authorList>
    </citation>
    <scope>NUCLEOTIDE SEQUENCE</scope>
</reference>
<proteinExistence type="predicted"/>